<dbReference type="InParanoid" id="A0A164ZCT6"/>
<dbReference type="PROSITE" id="PS00061">
    <property type="entry name" value="ADH_SHORT"/>
    <property type="match status" value="1"/>
</dbReference>
<dbReference type="PRINTS" id="PR00081">
    <property type="entry name" value="GDHRDH"/>
</dbReference>
<gene>
    <name evidence="4" type="ORF">L228DRAFT_286181</name>
</gene>
<dbReference type="STRING" id="1328760.A0A164ZCT6"/>
<evidence type="ECO:0000256" key="3">
    <source>
        <dbReference type="ARBA" id="ARBA00023002"/>
    </source>
</evidence>
<dbReference type="RefSeq" id="XP_018184499.1">
    <property type="nucleotide sequence ID" value="XM_018336423.1"/>
</dbReference>
<dbReference type="GeneID" id="28901560"/>
<keyword evidence="2" id="KW-0521">NADP</keyword>
<dbReference type="GO" id="GO:0016491">
    <property type="term" value="F:oxidoreductase activity"/>
    <property type="evidence" value="ECO:0007669"/>
    <property type="project" value="UniProtKB-KW"/>
</dbReference>
<dbReference type="InterPro" id="IPR020904">
    <property type="entry name" value="Sc_DH/Rdtase_CS"/>
</dbReference>
<dbReference type="PANTHER" id="PTHR43669">
    <property type="entry name" value="5-KETO-D-GLUCONATE 5-REDUCTASE"/>
    <property type="match status" value="1"/>
</dbReference>
<keyword evidence="3" id="KW-0560">Oxidoreductase</keyword>
<dbReference type="Pfam" id="PF00106">
    <property type="entry name" value="adh_short"/>
    <property type="match status" value="1"/>
</dbReference>
<reference evidence="4 5" key="1">
    <citation type="journal article" date="2016" name="Fungal Biol.">
        <title>The genome of Xylona heveae provides a window into fungal endophytism.</title>
        <authorList>
            <person name="Gazis R."/>
            <person name="Kuo A."/>
            <person name="Riley R."/>
            <person name="LaButti K."/>
            <person name="Lipzen A."/>
            <person name="Lin J."/>
            <person name="Amirebrahimi M."/>
            <person name="Hesse C.N."/>
            <person name="Spatafora J.W."/>
            <person name="Henrissat B."/>
            <person name="Hainaut M."/>
            <person name="Grigoriev I.V."/>
            <person name="Hibbett D.S."/>
        </authorList>
    </citation>
    <scope>NUCLEOTIDE SEQUENCE [LARGE SCALE GENOMIC DNA]</scope>
    <source>
        <strain evidence="4 5">TC161</strain>
    </source>
</reference>
<dbReference type="SUPFAM" id="SSF51735">
    <property type="entry name" value="NAD(P)-binding Rossmann-fold domains"/>
    <property type="match status" value="1"/>
</dbReference>
<evidence type="ECO:0000256" key="2">
    <source>
        <dbReference type="ARBA" id="ARBA00022857"/>
    </source>
</evidence>
<evidence type="ECO:0000313" key="4">
    <source>
        <dbReference type="EMBL" id="KZF18944.1"/>
    </source>
</evidence>
<dbReference type="AlphaFoldDB" id="A0A164ZCT6"/>
<dbReference type="InterPro" id="IPR036291">
    <property type="entry name" value="NAD(P)-bd_dom_sf"/>
</dbReference>
<comment type="similarity">
    <text evidence="1">Belongs to the short-chain dehydrogenases/reductases (SDR) family.</text>
</comment>
<dbReference type="PANTHER" id="PTHR43669:SF11">
    <property type="entry name" value="SHORT-CHAIN DEHYDROGENASE_OXIDOREDUCTASE"/>
    <property type="match status" value="1"/>
</dbReference>
<accession>A0A164ZCT6</accession>
<organism evidence="4 5">
    <name type="scientific">Xylona heveae (strain CBS 132557 / TC161)</name>
    <dbReference type="NCBI Taxonomy" id="1328760"/>
    <lineage>
        <taxon>Eukaryota</taxon>
        <taxon>Fungi</taxon>
        <taxon>Dikarya</taxon>
        <taxon>Ascomycota</taxon>
        <taxon>Pezizomycotina</taxon>
        <taxon>Xylonomycetes</taxon>
        <taxon>Xylonales</taxon>
        <taxon>Xylonaceae</taxon>
        <taxon>Xylona</taxon>
    </lineage>
</organism>
<dbReference type="InterPro" id="IPR002347">
    <property type="entry name" value="SDR_fam"/>
</dbReference>
<dbReference type="OMA" id="LEIAPPW"/>
<evidence type="ECO:0000313" key="5">
    <source>
        <dbReference type="Proteomes" id="UP000076632"/>
    </source>
</evidence>
<dbReference type="OrthoDB" id="37659at2759"/>
<keyword evidence="5" id="KW-1185">Reference proteome</keyword>
<sequence length="252" mass="28159">MPFSYKKVLVLGATSGIGEALAERFISEGSFLIVTGRRKERLDVFVEKHGKNKSEGRTFDITKLDSIPSFVASVTKDHPDIDCVFLNSGIQRGFDFSKPESVDLGLVELEFLTNYLSYIHFVKAILPFLQSKKSESGLIFTTSSLALVPLTRCPNYCATKAALHQFIMALRKQIQSSPIKVIEVFPPAVQTELHDKEHQPDIENGRQMGMPIDQFVEETYAGLAAGKEQIPVGPAKDVFEAFEKKRQELYKA</sequence>
<evidence type="ECO:0000256" key="1">
    <source>
        <dbReference type="ARBA" id="ARBA00006484"/>
    </source>
</evidence>
<dbReference type="Proteomes" id="UP000076632">
    <property type="component" value="Unassembled WGS sequence"/>
</dbReference>
<dbReference type="Gene3D" id="3.40.50.720">
    <property type="entry name" value="NAD(P)-binding Rossmann-like Domain"/>
    <property type="match status" value="1"/>
</dbReference>
<dbReference type="EMBL" id="KV407468">
    <property type="protein sequence ID" value="KZF18944.1"/>
    <property type="molecule type" value="Genomic_DNA"/>
</dbReference>
<protein>
    <submittedName>
        <fullName evidence="4">NAD(P)-binding protein</fullName>
    </submittedName>
</protein>
<name>A0A164ZCT6_XYLHT</name>
<proteinExistence type="inferred from homology"/>